<dbReference type="Proteomes" id="UP000324222">
    <property type="component" value="Unassembled WGS sequence"/>
</dbReference>
<sequence length="65" mass="7102">MCVCVCLSSCIVQGSSRAHSVLSPYLHLSNFSLKLCTLCAVTTSSFNAFHFSIVLCGKFIFYLCV</sequence>
<dbReference type="EMBL" id="VSRR010001366">
    <property type="protein sequence ID" value="MPC24725.1"/>
    <property type="molecule type" value="Genomic_DNA"/>
</dbReference>
<proteinExistence type="predicted"/>
<name>A0A5B7DTV9_PORTR</name>
<gene>
    <name evidence="1" type="ORF">E2C01_017819</name>
</gene>
<reference evidence="1 2" key="1">
    <citation type="submission" date="2019-05" db="EMBL/GenBank/DDBJ databases">
        <title>Another draft genome of Portunus trituberculatus and its Hox gene families provides insights of decapod evolution.</title>
        <authorList>
            <person name="Jeong J.-H."/>
            <person name="Song I."/>
            <person name="Kim S."/>
            <person name="Choi T."/>
            <person name="Kim D."/>
            <person name="Ryu S."/>
            <person name="Kim W."/>
        </authorList>
    </citation>
    <scope>NUCLEOTIDE SEQUENCE [LARGE SCALE GENOMIC DNA]</scope>
    <source>
        <tissue evidence="1">Muscle</tissue>
    </source>
</reference>
<accession>A0A5B7DTV9</accession>
<organism evidence="1 2">
    <name type="scientific">Portunus trituberculatus</name>
    <name type="common">Swimming crab</name>
    <name type="synonym">Neptunus trituberculatus</name>
    <dbReference type="NCBI Taxonomy" id="210409"/>
    <lineage>
        <taxon>Eukaryota</taxon>
        <taxon>Metazoa</taxon>
        <taxon>Ecdysozoa</taxon>
        <taxon>Arthropoda</taxon>
        <taxon>Crustacea</taxon>
        <taxon>Multicrustacea</taxon>
        <taxon>Malacostraca</taxon>
        <taxon>Eumalacostraca</taxon>
        <taxon>Eucarida</taxon>
        <taxon>Decapoda</taxon>
        <taxon>Pleocyemata</taxon>
        <taxon>Brachyura</taxon>
        <taxon>Eubrachyura</taxon>
        <taxon>Portunoidea</taxon>
        <taxon>Portunidae</taxon>
        <taxon>Portuninae</taxon>
        <taxon>Portunus</taxon>
    </lineage>
</organism>
<dbReference type="AlphaFoldDB" id="A0A5B7DTV9"/>
<evidence type="ECO:0000313" key="2">
    <source>
        <dbReference type="Proteomes" id="UP000324222"/>
    </source>
</evidence>
<comment type="caution">
    <text evidence="1">The sequence shown here is derived from an EMBL/GenBank/DDBJ whole genome shotgun (WGS) entry which is preliminary data.</text>
</comment>
<evidence type="ECO:0000313" key="1">
    <source>
        <dbReference type="EMBL" id="MPC24725.1"/>
    </source>
</evidence>
<keyword evidence="2" id="KW-1185">Reference proteome</keyword>
<protein>
    <submittedName>
        <fullName evidence="1">Uncharacterized protein</fullName>
    </submittedName>
</protein>